<dbReference type="HOGENOM" id="CLU_2010287_0_0_5"/>
<evidence type="ECO:0000313" key="1">
    <source>
        <dbReference type="EMBL" id="ABQ31679.1"/>
    </source>
</evidence>
<organism evidence="1 2">
    <name type="scientific">Acidiphilium cryptum (strain JF-5)</name>
    <dbReference type="NCBI Taxonomy" id="349163"/>
    <lineage>
        <taxon>Bacteria</taxon>
        <taxon>Pseudomonadati</taxon>
        <taxon>Pseudomonadota</taxon>
        <taxon>Alphaproteobacteria</taxon>
        <taxon>Acetobacterales</taxon>
        <taxon>Acidocellaceae</taxon>
        <taxon>Acidiphilium</taxon>
    </lineage>
</organism>
<dbReference type="KEGG" id="acr:Acry_2487"/>
<reference evidence="1 2" key="1">
    <citation type="submission" date="2007-05" db="EMBL/GenBank/DDBJ databases">
        <title>Complete sequence of chromosome of Acidiphilium cryptum JF-5.</title>
        <authorList>
            <consortium name="US DOE Joint Genome Institute"/>
            <person name="Copeland A."/>
            <person name="Lucas S."/>
            <person name="Lapidus A."/>
            <person name="Barry K."/>
            <person name="Detter J.C."/>
            <person name="Glavina del Rio T."/>
            <person name="Hammon N."/>
            <person name="Israni S."/>
            <person name="Dalin E."/>
            <person name="Tice H."/>
            <person name="Pitluck S."/>
            <person name="Sims D."/>
            <person name="Brettin T."/>
            <person name="Bruce D."/>
            <person name="Han C."/>
            <person name="Schmutz J."/>
            <person name="Larimer F."/>
            <person name="Land M."/>
            <person name="Hauser L."/>
            <person name="Kyrpides N."/>
            <person name="Kim E."/>
            <person name="Magnuson T."/>
            <person name="Richardson P."/>
        </authorList>
    </citation>
    <scope>NUCLEOTIDE SEQUENCE [LARGE SCALE GENOMIC DNA]</scope>
    <source>
        <strain evidence="1 2">JF-5</strain>
    </source>
</reference>
<sequence>MLHRAVFVAGAALAAMPGLLGGTGQACHPPPMIVARPNRREIAFLKGTQPLLDLEWWAVEALRCRFRTARWQAAIEERIAHESADAAKLLWPGDGKRQEQALSIFTAAQAEARREAEFASRLQCAALLSTGKLGELDHIAKAGGW</sequence>
<evidence type="ECO:0000313" key="2">
    <source>
        <dbReference type="Proteomes" id="UP000000245"/>
    </source>
</evidence>
<proteinExistence type="predicted"/>
<dbReference type="Proteomes" id="UP000000245">
    <property type="component" value="Chromosome"/>
</dbReference>
<keyword evidence="2" id="KW-1185">Reference proteome</keyword>
<dbReference type="EMBL" id="CP000697">
    <property type="protein sequence ID" value="ABQ31679.1"/>
    <property type="molecule type" value="Genomic_DNA"/>
</dbReference>
<dbReference type="AlphaFoldDB" id="A5G1E7"/>
<gene>
    <name evidence="1" type="ordered locus">Acry_2487</name>
</gene>
<name>A5G1E7_ACICJ</name>
<accession>A5G1E7</accession>
<dbReference type="PROSITE" id="PS51257">
    <property type="entry name" value="PROKAR_LIPOPROTEIN"/>
    <property type="match status" value="1"/>
</dbReference>
<dbReference type="RefSeq" id="WP_012040093.1">
    <property type="nucleotide sequence ID" value="NC_009484.1"/>
</dbReference>
<protein>
    <submittedName>
        <fullName evidence="1">Uncharacterized protein</fullName>
    </submittedName>
</protein>